<gene>
    <name evidence="3" type="ORF">BN970_07093</name>
</gene>
<evidence type="ECO:0000256" key="1">
    <source>
        <dbReference type="SAM" id="MobiDB-lite"/>
    </source>
</evidence>
<name>A0A0U1DZ18_9MYCO</name>
<keyword evidence="2" id="KW-0812">Transmembrane</keyword>
<accession>A0A0U1DZ18</accession>
<proteinExistence type="predicted"/>
<sequence>MHDDEILPIGTKVGVDRARGALVQLYLHAVAAGILKALAAVAAALVRDRHRTYTFAATDTPSADPQLLEIVGEIDAVAYAAEALVRQAAAELPRPSTPPGSAASTPSWRTGPRSRPPG</sequence>
<feature type="region of interest" description="Disordered" evidence="1">
    <location>
        <begin position="90"/>
        <end position="118"/>
    </location>
</feature>
<dbReference type="Gene3D" id="1.20.140.10">
    <property type="entry name" value="Butyryl-CoA Dehydrogenase, subunit A, domain 3"/>
    <property type="match status" value="1"/>
</dbReference>
<evidence type="ECO:0000256" key="2">
    <source>
        <dbReference type="SAM" id="Phobius"/>
    </source>
</evidence>
<dbReference type="AlphaFoldDB" id="A0A0U1DZ18"/>
<protein>
    <submittedName>
        <fullName evidence="3">Acyl-CoA dehydrogenase domain-containing protein</fullName>
    </submittedName>
</protein>
<dbReference type="EMBL" id="CTEF01000010">
    <property type="protein sequence ID" value="CQD25295.1"/>
    <property type="molecule type" value="Genomic_DNA"/>
</dbReference>
<evidence type="ECO:0000313" key="3">
    <source>
        <dbReference type="EMBL" id="CQD25295.1"/>
    </source>
</evidence>
<evidence type="ECO:0000313" key="4">
    <source>
        <dbReference type="Proteomes" id="UP000182227"/>
    </source>
</evidence>
<feature type="transmembrane region" description="Helical" evidence="2">
    <location>
        <begin position="25"/>
        <end position="46"/>
    </location>
</feature>
<keyword evidence="2" id="KW-1133">Transmembrane helix</keyword>
<dbReference type="Proteomes" id="UP000182227">
    <property type="component" value="Unassembled WGS sequence"/>
</dbReference>
<reference evidence="3 4" key="1">
    <citation type="submission" date="2015-03" db="EMBL/GenBank/DDBJ databases">
        <authorList>
            <person name="Murphy D."/>
        </authorList>
    </citation>
    <scope>NUCLEOTIDE SEQUENCE [LARGE SCALE GENOMIC DNA]</scope>
    <source>
        <strain evidence="3 4">D16</strain>
    </source>
</reference>
<keyword evidence="2" id="KW-0472">Membrane</keyword>
<organism evidence="3 4">
    <name type="scientific">Mycolicibacterium conceptionense</name>
    <dbReference type="NCBI Taxonomy" id="451644"/>
    <lineage>
        <taxon>Bacteria</taxon>
        <taxon>Bacillati</taxon>
        <taxon>Actinomycetota</taxon>
        <taxon>Actinomycetes</taxon>
        <taxon>Mycobacteriales</taxon>
        <taxon>Mycobacteriaceae</taxon>
        <taxon>Mycolicibacterium</taxon>
    </lineage>
</organism>